<comment type="caution">
    <text evidence="4">The sequence shown here is derived from an EMBL/GenBank/DDBJ whole genome shotgun (WGS) entry which is preliminary data.</text>
</comment>
<reference evidence="4 5" key="1">
    <citation type="submission" date="2019-03" db="EMBL/GenBank/DDBJ databases">
        <title>Genomic Encyclopedia of Archaeal and Bacterial Type Strains, Phase II (KMG-II): from individual species to whole genera.</title>
        <authorList>
            <person name="Goeker M."/>
        </authorList>
    </citation>
    <scope>NUCLEOTIDE SEQUENCE [LARGE SCALE GENOMIC DNA]</scope>
    <source>
        <strain evidence="4 5">DSM 28135</strain>
    </source>
</reference>
<protein>
    <submittedName>
        <fullName evidence="4">FecR family protein</fullName>
    </submittedName>
</protein>
<dbReference type="InterPro" id="IPR006860">
    <property type="entry name" value="FecR"/>
</dbReference>
<keyword evidence="1" id="KW-1133">Transmembrane helix</keyword>
<accession>A0A4R7PZ68</accession>
<proteinExistence type="predicted"/>
<dbReference type="Pfam" id="PF16344">
    <property type="entry name" value="FecR_C"/>
    <property type="match status" value="1"/>
</dbReference>
<dbReference type="Pfam" id="PF04773">
    <property type="entry name" value="FecR"/>
    <property type="match status" value="1"/>
</dbReference>
<dbReference type="PANTHER" id="PTHR30273">
    <property type="entry name" value="PERIPLASMIC SIGNAL SENSOR AND SIGMA FACTOR ACTIVATOR FECR-RELATED"/>
    <property type="match status" value="1"/>
</dbReference>
<keyword evidence="1" id="KW-0812">Transmembrane</keyword>
<keyword evidence="5" id="KW-1185">Reference proteome</keyword>
<dbReference type="GO" id="GO:0016989">
    <property type="term" value="F:sigma factor antagonist activity"/>
    <property type="evidence" value="ECO:0007669"/>
    <property type="project" value="TreeGrafter"/>
</dbReference>
<dbReference type="OrthoDB" id="1097347at2"/>
<dbReference type="Gene3D" id="3.55.50.30">
    <property type="match status" value="1"/>
</dbReference>
<evidence type="ECO:0000313" key="4">
    <source>
        <dbReference type="EMBL" id="TDU40323.1"/>
    </source>
</evidence>
<dbReference type="Gene3D" id="2.60.120.1440">
    <property type="match status" value="1"/>
</dbReference>
<name>A0A4R7PZ68_9FLAO</name>
<sequence length="304" mass="34852">MDKERDILKWFEGELSFQQLTNKYPNDDFSTLEKVNFYSKQIKVPKVDTYASLDAFKLRNSQKQTSKVFPLNYKSFLKIAAVFIVLITSSYFLFFNTMTSYTTTIAQTDTLTLPDNSEVVLNANSKIFFNKKAWKDNRNLNLEGEAFFKVTKGSTFTVQTKEGEVKVLGTQFNVNQRPNYFEIHCYEGSVRVNTHTKYQILAPGQSIKIIAGTMGEVENFNAQNPSWLNNESSFSNVPLWQVIKELEVQYDIRINASKVNTSQLFTGTFTHSDKNIALQSVTIPLRISFKIDGKAVEFYNNESN</sequence>
<dbReference type="EMBL" id="SOBW01000008">
    <property type="protein sequence ID" value="TDU40323.1"/>
    <property type="molecule type" value="Genomic_DNA"/>
</dbReference>
<evidence type="ECO:0000313" key="5">
    <source>
        <dbReference type="Proteomes" id="UP000294689"/>
    </source>
</evidence>
<dbReference type="InterPro" id="IPR032508">
    <property type="entry name" value="FecR_C"/>
</dbReference>
<organism evidence="4 5">
    <name type="scientific">Gelidibacter sediminis</name>
    <dbReference type="NCBI Taxonomy" id="1608710"/>
    <lineage>
        <taxon>Bacteria</taxon>
        <taxon>Pseudomonadati</taxon>
        <taxon>Bacteroidota</taxon>
        <taxon>Flavobacteriia</taxon>
        <taxon>Flavobacteriales</taxon>
        <taxon>Flavobacteriaceae</taxon>
        <taxon>Gelidibacter</taxon>
    </lineage>
</organism>
<evidence type="ECO:0000259" key="3">
    <source>
        <dbReference type="Pfam" id="PF16344"/>
    </source>
</evidence>
<evidence type="ECO:0000256" key="1">
    <source>
        <dbReference type="SAM" id="Phobius"/>
    </source>
</evidence>
<keyword evidence="1" id="KW-0472">Membrane</keyword>
<dbReference type="AlphaFoldDB" id="A0A4R7PZ68"/>
<dbReference type="InterPro" id="IPR012373">
    <property type="entry name" value="Ferrdict_sens_TM"/>
</dbReference>
<feature type="transmembrane region" description="Helical" evidence="1">
    <location>
        <begin position="76"/>
        <end position="95"/>
    </location>
</feature>
<dbReference type="Proteomes" id="UP000294689">
    <property type="component" value="Unassembled WGS sequence"/>
</dbReference>
<feature type="domain" description="FecR protein" evidence="2">
    <location>
        <begin position="101"/>
        <end position="191"/>
    </location>
</feature>
<dbReference type="RefSeq" id="WP_133758344.1">
    <property type="nucleotide sequence ID" value="NZ_SOBW01000008.1"/>
</dbReference>
<evidence type="ECO:0000259" key="2">
    <source>
        <dbReference type="Pfam" id="PF04773"/>
    </source>
</evidence>
<feature type="domain" description="Protein FecR C-terminal" evidence="3">
    <location>
        <begin position="233"/>
        <end position="296"/>
    </location>
</feature>
<dbReference type="PANTHER" id="PTHR30273:SF2">
    <property type="entry name" value="PROTEIN FECR"/>
    <property type="match status" value="1"/>
</dbReference>
<gene>
    <name evidence="4" type="ORF">BXY82_2370</name>
</gene>